<dbReference type="Proteomes" id="UP000223389">
    <property type="component" value="Segment"/>
</dbReference>
<evidence type="ECO:0000259" key="1">
    <source>
        <dbReference type="Pfam" id="PF13392"/>
    </source>
</evidence>
<gene>
    <name evidence="2" type="ORF">Sf11_gp71</name>
</gene>
<proteinExistence type="predicted"/>
<evidence type="ECO:0000313" key="3">
    <source>
        <dbReference type="Proteomes" id="UP000223389"/>
    </source>
</evidence>
<name>A0A291AXJ6_9CAUD</name>
<reference evidence="2 3" key="1">
    <citation type="submission" date="2017-05" db="EMBL/GenBank/DDBJ databases">
        <title>The isolation and characterization of 16 novel Shigella-infecting phages from the environment.</title>
        <authorList>
            <person name="Doore S.M."/>
            <person name="Schrad J.R."/>
            <person name="Dover J.A."/>
            <person name="Parent K.N."/>
        </authorList>
    </citation>
    <scope>NUCLEOTIDE SEQUENCE [LARGE SCALE GENOMIC DNA]</scope>
</reference>
<evidence type="ECO:0000313" key="2">
    <source>
        <dbReference type="EMBL" id="ATE85718.1"/>
    </source>
</evidence>
<dbReference type="GO" id="GO:0003677">
    <property type="term" value="F:DNA binding"/>
    <property type="evidence" value="ECO:0007669"/>
    <property type="project" value="UniProtKB-KW"/>
</dbReference>
<dbReference type="InterPro" id="IPR016177">
    <property type="entry name" value="DNA-bd_dom_sf"/>
</dbReference>
<dbReference type="InterPro" id="IPR003615">
    <property type="entry name" value="HNH_nuc"/>
</dbReference>
<feature type="domain" description="HNH nuclease" evidence="1">
    <location>
        <begin position="69"/>
        <end position="110"/>
    </location>
</feature>
<dbReference type="Pfam" id="PF13392">
    <property type="entry name" value="HNH_3"/>
    <property type="match status" value="1"/>
</dbReference>
<organism evidence="2 3">
    <name type="scientific">Shigella phage Sf11 SMD-2017</name>
    <dbReference type="NCBI Taxonomy" id="2282196"/>
    <lineage>
        <taxon>Viruses</taxon>
        <taxon>Duplodnaviria</taxon>
        <taxon>Heunggongvirae</taxon>
        <taxon>Uroviricota</taxon>
        <taxon>Caudoviricetes</taxon>
        <taxon>Cedarrivervirus</taxon>
        <taxon>Cedarrivervirus Sf11</taxon>
    </lineage>
</organism>
<keyword evidence="3" id="KW-1185">Reference proteome</keyword>
<protein>
    <submittedName>
        <fullName evidence="2">DNA-binding domain-containing protein</fullName>
    </submittedName>
</protein>
<dbReference type="EMBL" id="MF158038">
    <property type="protein sequence ID" value="ATE85718.1"/>
    <property type="molecule type" value="Genomic_DNA"/>
</dbReference>
<accession>A0A291AXJ6</accession>
<dbReference type="Gene3D" id="1.20.5.2050">
    <property type="match status" value="1"/>
</dbReference>
<sequence length="176" mass="20740">MRNLYMLTQAELKHILDYNPDTGIFTWKNPHKQGRAKPGKPAGTIKLCGTVGSKRPYHYIHFGRKWYRSHRLAWLYMTGSWPEKEIDHINNNTLDNRFVNLREADHQQNGYNKKLQANNTSGVKGVYWDKSRCKWMARLNINGRMVNLGRFANIEDAVKKIMEEREKHHGEFFNHG</sequence>
<dbReference type="InterPro" id="IPR044925">
    <property type="entry name" value="His-Me_finger_sf"/>
</dbReference>
<keyword evidence="2" id="KW-0238">DNA-binding</keyword>
<dbReference type="SUPFAM" id="SSF54171">
    <property type="entry name" value="DNA-binding domain"/>
    <property type="match status" value="1"/>
</dbReference>
<dbReference type="Gene3D" id="3.90.75.20">
    <property type="match status" value="1"/>
</dbReference>
<dbReference type="SUPFAM" id="SSF54060">
    <property type="entry name" value="His-Me finger endonucleases"/>
    <property type="match status" value="1"/>
</dbReference>